<dbReference type="Proteomes" id="UP001567538">
    <property type="component" value="Unassembled WGS sequence"/>
</dbReference>
<protein>
    <recommendedName>
        <fullName evidence="4">Secreted protein</fullName>
    </recommendedName>
</protein>
<keyword evidence="1" id="KW-0812">Transmembrane</keyword>
<keyword evidence="1" id="KW-0472">Membrane</keyword>
<proteinExistence type="predicted"/>
<evidence type="ECO:0008006" key="4">
    <source>
        <dbReference type="Google" id="ProtNLM"/>
    </source>
</evidence>
<keyword evidence="3" id="KW-1185">Reference proteome</keyword>
<evidence type="ECO:0000256" key="1">
    <source>
        <dbReference type="SAM" id="Phobius"/>
    </source>
</evidence>
<feature type="transmembrane region" description="Helical" evidence="1">
    <location>
        <begin position="6"/>
        <end position="23"/>
    </location>
</feature>
<dbReference type="AlphaFoldDB" id="A0ABD1I968"/>
<comment type="caution">
    <text evidence="2">The sequence shown here is derived from an EMBL/GenBank/DDBJ whole genome shotgun (WGS) entry which is preliminary data.</text>
</comment>
<keyword evidence="1" id="KW-1133">Transmembrane helix</keyword>
<accession>A0ABD1I968</accession>
<evidence type="ECO:0000313" key="3">
    <source>
        <dbReference type="Proteomes" id="UP001567538"/>
    </source>
</evidence>
<evidence type="ECO:0000313" key="2">
    <source>
        <dbReference type="EMBL" id="KAL1564038.1"/>
    </source>
</evidence>
<reference evidence="2 3" key="1">
    <citation type="submission" date="2024-06" db="EMBL/GenBank/DDBJ databases">
        <title>A chromosome level genome sequence of Diviner's sage (Salvia divinorum).</title>
        <authorList>
            <person name="Ford S.A."/>
            <person name="Ro D.-K."/>
            <person name="Ness R.W."/>
            <person name="Phillips M.A."/>
        </authorList>
    </citation>
    <scope>NUCLEOTIDE SEQUENCE [LARGE SCALE GENOMIC DNA]</scope>
    <source>
        <strain evidence="2">SAF-2024a</strain>
        <tissue evidence="2">Leaf</tissue>
    </source>
</reference>
<sequence length="105" mass="11475">MSPLPLSTSLQVAAFITVGFLLARTCRRGRSLLCACSSESRGCRSKPPRQGSLCRCCRLAPQPPLLRRRSASHRGLSLHRLSSSWYAVVAVQTALNPSLELVIQI</sequence>
<organism evidence="2 3">
    <name type="scientific">Salvia divinorum</name>
    <name type="common">Maria pastora</name>
    <name type="synonym">Diviner's sage</name>
    <dbReference type="NCBI Taxonomy" id="28513"/>
    <lineage>
        <taxon>Eukaryota</taxon>
        <taxon>Viridiplantae</taxon>
        <taxon>Streptophyta</taxon>
        <taxon>Embryophyta</taxon>
        <taxon>Tracheophyta</taxon>
        <taxon>Spermatophyta</taxon>
        <taxon>Magnoliopsida</taxon>
        <taxon>eudicotyledons</taxon>
        <taxon>Gunneridae</taxon>
        <taxon>Pentapetalae</taxon>
        <taxon>asterids</taxon>
        <taxon>lamiids</taxon>
        <taxon>Lamiales</taxon>
        <taxon>Lamiaceae</taxon>
        <taxon>Nepetoideae</taxon>
        <taxon>Mentheae</taxon>
        <taxon>Salviinae</taxon>
        <taxon>Salvia</taxon>
        <taxon>Salvia subgen. Calosphace</taxon>
    </lineage>
</organism>
<name>A0ABD1I968_SALDI</name>
<gene>
    <name evidence="2" type="ORF">AAHA92_06443</name>
</gene>
<dbReference type="EMBL" id="JBEAFC010000003">
    <property type="protein sequence ID" value="KAL1564038.1"/>
    <property type="molecule type" value="Genomic_DNA"/>
</dbReference>